<keyword evidence="10" id="KW-0456">Lyase</keyword>
<evidence type="ECO:0000256" key="9">
    <source>
        <dbReference type="ARBA" id="ARBA00023204"/>
    </source>
</evidence>
<evidence type="ECO:0000256" key="13">
    <source>
        <dbReference type="PROSITE-ProRule" id="PRU00391"/>
    </source>
</evidence>
<dbReference type="Proteomes" id="UP001224412">
    <property type="component" value="Unassembled WGS sequence"/>
</dbReference>
<evidence type="ECO:0000259" key="14">
    <source>
        <dbReference type="PROSITE" id="PS51066"/>
    </source>
</evidence>
<evidence type="ECO:0000256" key="3">
    <source>
        <dbReference type="ARBA" id="ARBA00022723"/>
    </source>
</evidence>
<evidence type="ECO:0000256" key="8">
    <source>
        <dbReference type="ARBA" id="ARBA00023125"/>
    </source>
</evidence>
<name>A0AAP4BQQ4_9CORY</name>
<dbReference type="AlphaFoldDB" id="A0AAP4BQQ4"/>
<dbReference type="RefSeq" id="WP_284588761.1">
    <property type="nucleotide sequence ID" value="NZ_JASNUC010000002.1"/>
</dbReference>
<dbReference type="InterPro" id="IPR015886">
    <property type="entry name" value="H2TH_FPG"/>
</dbReference>
<evidence type="ECO:0000256" key="11">
    <source>
        <dbReference type="ARBA" id="ARBA00023268"/>
    </source>
</evidence>
<dbReference type="GO" id="GO:0003684">
    <property type="term" value="F:damaged DNA binding"/>
    <property type="evidence" value="ECO:0007669"/>
    <property type="project" value="InterPro"/>
</dbReference>
<keyword evidence="11" id="KW-0511">Multifunctional enzyme</keyword>
<dbReference type="SUPFAM" id="SSF46946">
    <property type="entry name" value="S13-like H2TH domain"/>
    <property type="match status" value="1"/>
</dbReference>
<comment type="similarity">
    <text evidence="1">Belongs to the FPG family.</text>
</comment>
<dbReference type="Gene3D" id="1.10.8.50">
    <property type="match status" value="1"/>
</dbReference>
<protein>
    <recommendedName>
        <fullName evidence="2">DNA-(apurinic or apyrimidinic site) lyase</fullName>
        <ecNumber evidence="2">4.2.99.18</ecNumber>
    </recommendedName>
</protein>
<organism evidence="16 17">
    <name type="scientific">Corynebacterium pseudodiphtheriticum</name>
    <dbReference type="NCBI Taxonomy" id="37637"/>
    <lineage>
        <taxon>Bacteria</taxon>
        <taxon>Bacillati</taxon>
        <taxon>Actinomycetota</taxon>
        <taxon>Actinomycetes</taxon>
        <taxon>Mycobacteriales</taxon>
        <taxon>Corynebacteriaceae</taxon>
        <taxon>Corynebacterium</taxon>
    </lineage>
</organism>
<keyword evidence="9" id="KW-0234">DNA repair</keyword>
<evidence type="ECO:0000256" key="2">
    <source>
        <dbReference type="ARBA" id="ARBA00012720"/>
    </source>
</evidence>
<dbReference type="SUPFAM" id="SSF57716">
    <property type="entry name" value="Glucocorticoid receptor-like (DNA-binding domain)"/>
    <property type="match status" value="1"/>
</dbReference>
<keyword evidence="3" id="KW-0479">Metal-binding</keyword>
<dbReference type="PANTHER" id="PTHR42697:SF1">
    <property type="entry name" value="ENDONUCLEASE 8"/>
    <property type="match status" value="1"/>
</dbReference>
<evidence type="ECO:0000256" key="12">
    <source>
        <dbReference type="ARBA" id="ARBA00023295"/>
    </source>
</evidence>
<dbReference type="EMBL" id="JASNVH010000012">
    <property type="protein sequence ID" value="MDK4307549.1"/>
    <property type="molecule type" value="Genomic_DNA"/>
</dbReference>
<comment type="caution">
    <text evidence="16">The sequence shown here is derived from an EMBL/GenBank/DDBJ whole genome shotgun (WGS) entry which is preliminary data.</text>
</comment>
<gene>
    <name evidence="16" type="ORF">QPX42_08355</name>
</gene>
<reference evidence="16" key="1">
    <citation type="submission" date="2023-05" db="EMBL/GenBank/DDBJ databases">
        <title>Metabolic capabilities are highly conserved among human nasal-associated Corynebacterium species in pangenomic analyses.</title>
        <authorList>
            <person name="Tran T.H."/>
            <person name="Roberts A.Q."/>
            <person name="Escapa I.F."/>
            <person name="Gao W."/>
            <person name="Conlan S."/>
            <person name="Kong H."/>
            <person name="Segre J.A."/>
            <person name="Kelly M.S."/>
            <person name="Lemon K.P."/>
        </authorList>
    </citation>
    <scope>NUCLEOTIDE SEQUENCE</scope>
    <source>
        <strain evidence="16">KPL2773</strain>
    </source>
</reference>
<dbReference type="PROSITE" id="PS51066">
    <property type="entry name" value="ZF_FPG_2"/>
    <property type="match status" value="1"/>
</dbReference>
<dbReference type="InterPro" id="IPR000214">
    <property type="entry name" value="Znf_DNA_glyclase/AP_lyase"/>
</dbReference>
<dbReference type="SMART" id="SM00898">
    <property type="entry name" value="Fapy_DNA_glyco"/>
    <property type="match status" value="1"/>
</dbReference>
<evidence type="ECO:0000256" key="1">
    <source>
        <dbReference type="ARBA" id="ARBA00009409"/>
    </source>
</evidence>
<dbReference type="GO" id="GO:0140078">
    <property type="term" value="F:class I DNA-(apurinic or apyrimidinic site) endonuclease activity"/>
    <property type="evidence" value="ECO:0007669"/>
    <property type="project" value="UniProtKB-EC"/>
</dbReference>
<evidence type="ECO:0000259" key="15">
    <source>
        <dbReference type="PROSITE" id="PS51068"/>
    </source>
</evidence>
<dbReference type="EC" id="4.2.99.18" evidence="2"/>
<keyword evidence="4" id="KW-0227">DNA damage</keyword>
<dbReference type="InterPro" id="IPR044090">
    <property type="entry name" value="Nei2_N"/>
</dbReference>
<dbReference type="SMART" id="SM01232">
    <property type="entry name" value="H2TH"/>
    <property type="match status" value="1"/>
</dbReference>
<dbReference type="Gene3D" id="3.20.190.10">
    <property type="entry name" value="MutM-like, N-terminal"/>
    <property type="match status" value="1"/>
</dbReference>
<keyword evidence="6" id="KW-0378">Hydrolase</keyword>
<keyword evidence="5 13" id="KW-0863">Zinc-finger</keyword>
<evidence type="ECO:0000256" key="10">
    <source>
        <dbReference type="ARBA" id="ARBA00023239"/>
    </source>
</evidence>
<dbReference type="SUPFAM" id="SSF81624">
    <property type="entry name" value="N-terminal domain of MutM-like DNA repair proteins"/>
    <property type="match status" value="1"/>
</dbReference>
<sequence length="298" mass="33759">MPEGDSVLQLSQRLQFLVGKTVTHTSLRTPRYATHDFSGARCTKIWPYGKYLFMLFEEHVLATHLKMEGSWAMHLVGDKWRKPGYTARVVLRFAHQPRDIEIVGHQLGLVRVLPVADYQRFIADLGPDILSDDWEDSDVDSDVGEQYNEGREARETGSAEALRRIMQQPHRPIGTALLNQTNLVGIGNEYRAEICFLAGVHPASRVGKLGYERVAEILEIARRIMWANRHEPVRVTTGIKRAGETTYVFGRNKQPCRRCRSLIVSDSLGGPDQKQSGGIAGELERIIWWCPQCQPLLD</sequence>
<evidence type="ECO:0000313" key="16">
    <source>
        <dbReference type="EMBL" id="MDK4307549.1"/>
    </source>
</evidence>
<accession>A0AAP4BQQ4</accession>
<keyword evidence="7" id="KW-0862">Zinc</keyword>
<keyword evidence="12" id="KW-0326">Glycosidase</keyword>
<evidence type="ECO:0000313" key="17">
    <source>
        <dbReference type="Proteomes" id="UP001224412"/>
    </source>
</evidence>
<evidence type="ECO:0000256" key="7">
    <source>
        <dbReference type="ARBA" id="ARBA00022833"/>
    </source>
</evidence>
<dbReference type="CDD" id="cd08971">
    <property type="entry name" value="AcNei2_N"/>
    <property type="match status" value="1"/>
</dbReference>
<dbReference type="Pfam" id="PF01149">
    <property type="entry name" value="Fapy_DNA_glyco"/>
    <property type="match status" value="1"/>
</dbReference>
<proteinExistence type="inferred from homology"/>
<dbReference type="Pfam" id="PF06831">
    <property type="entry name" value="H2TH"/>
    <property type="match status" value="1"/>
</dbReference>
<feature type="domain" description="FPG-type" evidence="14">
    <location>
        <begin position="247"/>
        <end position="295"/>
    </location>
</feature>
<evidence type="ECO:0000256" key="5">
    <source>
        <dbReference type="ARBA" id="ARBA00022771"/>
    </source>
</evidence>
<keyword evidence="8" id="KW-0238">DNA-binding</keyword>
<dbReference type="GO" id="GO:0000703">
    <property type="term" value="F:oxidized pyrimidine nucleobase lesion DNA N-glycosylase activity"/>
    <property type="evidence" value="ECO:0007669"/>
    <property type="project" value="TreeGrafter"/>
</dbReference>
<dbReference type="GO" id="GO:0008270">
    <property type="term" value="F:zinc ion binding"/>
    <property type="evidence" value="ECO:0007669"/>
    <property type="project" value="UniProtKB-KW"/>
</dbReference>
<dbReference type="InterPro" id="IPR035937">
    <property type="entry name" value="FPG_N"/>
</dbReference>
<dbReference type="InterPro" id="IPR010979">
    <property type="entry name" value="Ribosomal_uS13-like_H2TH"/>
</dbReference>
<evidence type="ECO:0000256" key="4">
    <source>
        <dbReference type="ARBA" id="ARBA00022763"/>
    </source>
</evidence>
<dbReference type="PANTHER" id="PTHR42697">
    <property type="entry name" value="ENDONUCLEASE 8"/>
    <property type="match status" value="1"/>
</dbReference>
<evidence type="ECO:0000256" key="6">
    <source>
        <dbReference type="ARBA" id="ARBA00022801"/>
    </source>
</evidence>
<feature type="domain" description="Formamidopyrimidine-DNA glycosylase catalytic" evidence="15">
    <location>
        <begin position="2"/>
        <end position="76"/>
    </location>
</feature>
<dbReference type="InterPro" id="IPR012319">
    <property type="entry name" value="FPG_cat"/>
</dbReference>
<dbReference type="GO" id="GO:0006284">
    <property type="term" value="P:base-excision repair"/>
    <property type="evidence" value="ECO:0007669"/>
    <property type="project" value="InterPro"/>
</dbReference>
<dbReference type="PROSITE" id="PS51068">
    <property type="entry name" value="FPG_CAT"/>
    <property type="match status" value="1"/>
</dbReference>